<gene>
    <name evidence="2" type="ORF">U1T56_22515</name>
</gene>
<proteinExistence type="predicted"/>
<accession>A0ABU8XY85</accession>
<organism evidence="2 3">
    <name type="scientific">Benzoatithermus flavus</name>
    <dbReference type="NCBI Taxonomy" id="3108223"/>
    <lineage>
        <taxon>Bacteria</taxon>
        <taxon>Pseudomonadati</taxon>
        <taxon>Pseudomonadota</taxon>
        <taxon>Alphaproteobacteria</taxon>
        <taxon>Geminicoccales</taxon>
        <taxon>Geminicoccaceae</taxon>
        <taxon>Benzoatithermus</taxon>
    </lineage>
</organism>
<comment type="caution">
    <text evidence="2">The sequence shown here is derived from an EMBL/GenBank/DDBJ whole genome shotgun (WGS) entry which is preliminary data.</text>
</comment>
<dbReference type="Proteomes" id="UP001375743">
    <property type="component" value="Unassembled WGS sequence"/>
</dbReference>
<dbReference type="SUPFAM" id="SSF50494">
    <property type="entry name" value="Trypsin-like serine proteases"/>
    <property type="match status" value="1"/>
</dbReference>
<feature type="compositionally biased region" description="Basic and acidic residues" evidence="1">
    <location>
        <begin position="376"/>
        <end position="407"/>
    </location>
</feature>
<name>A0ABU8XY85_9PROT</name>
<dbReference type="Pfam" id="PF13365">
    <property type="entry name" value="Trypsin_2"/>
    <property type="match status" value="1"/>
</dbReference>
<reference evidence="2 3" key="1">
    <citation type="submission" date="2024-01" db="EMBL/GenBank/DDBJ databases">
        <title>Multi-omics insights into the function and evolution of sodium benzoate biodegradation pathways in Benzoatithermus flavus gen. nov., sp. nov. from hot spring.</title>
        <authorList>
            <person name="Hu C.-J."/>
            <person name="Li W.-J."/>
        </authorList>
    </citation>
    <scope>NUCLEOTIDE SEQUENCE [LARGE SCALE GENOMIC DNA]</scope>
    <source>
        <strain evidence="2 3">SYSU G07066</strain>
    </source>
</reference>
<dbReference type="InterPro" id="IPR009003">
    <property type="entry name" value="Peptidase_S1_PA"/>
</dbReference>
<feature type="region of interest" description="Disordered" evidence="1">
    <location>
        <begin position="267"/>
        <end position="407"/>
    </location>
</feature>
<dbReference type="PROSITE" id="PS51257">
    <property type="entry name" value="PROKAR_LIPOPROTEIN"/>
    <property type="match status" value="1"/>
</dbReference>
<sequence>MPTTTPRRSRPRDGGRLAKLLATALPAFLLAGCADPSTGEQPAGLGERFASLVGLAVPAEPDAVETASRSIWGVVPEAPRHKAELRPELIKGSAVAIASDTLLASCRVVGDRASVGLVRHNKYRIARVTAADAGRSICTLRVAQGPLIPAHGYRRLADLRPGEPVFALTSRTNADLALSRGILASTSAGSDPFLETTLVLPASAESAVLFDAEGNLIGLGSAGPTRDSLVLATPVSGRLAPQLASRASGPARSPLAAFWLRLRESDREPPSLFRTSPSDDGEAATTDTGAPATRAGLGGTTIPPEPAAGPVREQPTPAASVPASSPPDAQRSPTRHATRDRGDLDKEGRTAGAKDGKSRDEPGRGDDALGQNGPERGGRGRGDDRDQEDRGRRDDGGDDHGKGGGRD</sequence>
<dbReference type="RefSeq" id="WP_418161785.1">
    <property type="nucleotide sequence ID" value="NZ_JBBLZC010000038.1"/>
</dbReference>
<evidence type="ECO:0000313" key="3">
    <source>
        <dbReference type="Proteomes" id="UP001375743"/>
    </source>
</evidence>
<feature type="compositionally biased region" description="Low complexity" evidence="1">
    <location>
        <begin position="315"/>
        <end position="327"/>
    </location>
</feature>
<keyword evidence="3" id="KW-1185">Reference proteome</keyword>
<feature type="compositionally biased region" description="Basic and acidic residues" evidence="1">
    <location>
        <begin position="337"/>
        <end position="367"/>
    </location>
</feature>
<dbReference type="Gene3D" id="2.40.10.120">
    <property type="match status" value="1"/>
</dbReference>
<evidence type="ECO:0000256" key="1">
    <source>
        <dbReference type="SAM" id="MobiDB-lite"/>
    </source>
</evidence>
<protein>
    <submittedName>
        <fullName evidence="2">Trypsin-like peptidase domain-containing protein</fullName>
    </submittedName>
</protein>
<evidence type="ECO:0000313" key="2">
    <source>
        <dbReference type="EMBL" id="MEK0085939.1"/>
    </source>
</evidence>
<dbReference type="EMBL" id="JBBLZC010000038">
    <property type="protein sequence ID" value="MEK0085939.1"/>
    <property type="molecule type" value="Genomic_DNA"/>
</dbReference>